<accession>A0ABT2SIH1</accession>
<keyword evidence="2" id="KW-0413">Isomerase</keyword>
<dbReference type="EMBL" id="JAOQKE010000002">
    <property type="protein sequence ID" value="MCU6724303.1"/>
    <property type="molecule type" value="Genomic_DNA"/>
</dbReference>
<feature type="domain" description="Xylose isomerase-like TIM barrel" evidence="1">
    <location>
        <begin position="24"/>
        <end position="294"/>
    </location>
</feature>
<evidence type="ECO:0000313" key="3">
    <source>
        <dbReference type="Proteomes" id="UP001652338"/>
    </source>
</evidence>
<reference evidence="2 3" key="1">
    <citation type="journal article" date="2021" name="ISME Commun">
        <title>Automated analysis of genomic sequences facilitates high-throughput and comprehensive description of bacteria.</title>
        <authorList>
            <person name="Hitch T.C.A."/>
        </authorList>
    </citation>
    <scope>NUCLEOTIDE SEQUENCE [LARGE SCALE GENOMIC DNA]</scope>
    <source>
        <strain evidence="2 3">Sanger_29</strain>
    </source>
</reference>
<organism evidence="2 3">
    <name type="scientific">Muricoprocola aceti</name>
    <dbReference type="NCBI Taxonomy" id="2981772"/>
    <lineage>
        <taxon>Bacteria</taxon>
        <taxon>Bacillati</taxon>
        <taxon>Bacillota</taxon>
        <taxon>Clostridia</taxon>
        <taxon>Lachnospirales</taxon>
        <taxon>Lachnospiraceae</taxon>
        <taxon>Muricoprocola</taxon>
    </lineage>
</organism>
<dbReference type="InterPro" id="IPR050312">
    <property type="entry name" value="IolE/XylAMocC-like"/>
</dbReference>
<gene>
    <name evidence="2" type="ORF">OCV47_02840</name>
</gene>
<dbReference type="InterPro" id="IPR013022">
    <property type="entry name" value="Xyl_isomerase-like_TIM-brl"/>
</dbReference>
<dbReference type="PANTHER" id="PTHR12110">
    <property type="entry name" value="HYDROXYPYRUVATE ISOMERASE"/>
    <property type="match status" value="1"/>
</dbReference>
<comment type="caution">
    <text evidence="2">The sequence shown here is derived from an EMBL/GenBank/DDBJ whole genome shotgun (WGS) entry which is preliminary data.</text>
</comment>
<protein>
    <submittedName>
        <fullName evidence="2">Sugar phosphate isomerase/epimerase</fullName>
    </submittedName>
</protein>
<dbReference type="InterPro" id="IPR036237">
    <property type="entry name" value="Xyl_isomerase-like_sf"/>
</dbReference>
<dbReference type="Pfam" id="PF01261">
    <property type="entry name" value="AP_endonuc_2"/>
    <property type="match status" value="1"/>
</dbReference>
<name>A0ABT2SIH1_9FIRM</name>
<dbReference type="PANTHER" id="PTHR12110:SF41">
    <property type="entry name" value="INOSOSE DEHYDRATASE"/>
    <property type="match status" value="1"/>
</dbReference>
<dbReference type="RefSeq" id="WP_256298714.1">
    <property type="nucleotide sequence ID" value="NZ_JAOQKE010000002.1"/>
</dbReference>
<evidence type="ECO:0000313" key="2">
    <source>
        <dbReference type="EMBL" id="MCU6724303.1"/>
    </source>
</evidence>
<dbReference type="Proteomes" id="UP001652338">
    <property type="component" value="Unassembled WGS sequence"/>
</dbReference>
<dbReference type="SUPFAM" id="SSF51658">
    <property type="entry name" value="Xylose isomerase-like"/>
    <property type="match status" value="1"/>
</dbReference>
<evidence type="ECO:0000259" key="1">
    <source>
        <dbReference type="Pfam" id="PF01261"/>
    </source>
</evidence>
<dbReference type="Gene3D" id="3.20.20.150">
    <property type="entry name" value="Divalent-metal-dependent TIM barrel enzymes"/>
    <property type="match status" value="1"/>
</dbReference>
<sequence length="299" mass="34266">MVKYKIAGHTMGTPEYTVIEAIQLFHNIGLDGAEIVVQDNYKCGIPTECSEEKLQEVRRKAEEMGIKIIALTPYNSYFNSLDEEVRHKELEGIRKVIGYAKYLGAKYIRIYAGNYAATDTDSDGRKKEKLIESMKELGEDAKAAGVTLVMENHFNTMTVSARQSMDVAEAVNHPNVGILYDQANLTFTLQEDYEEAIAIQMDRVKYVHVKDLDFKSENHEFISDEVSHPKEEDRNVVTRIVGQGCIKWPKILQNMHDKGYDGWLSLEYERRWHPDDIPDARVGMKESADYLKKCFEKLV</sequence>
<proteinExistence type="predicted"/>
<keyword evidence="3" id="KW-1185">Reference proteome</keyword>
<dbReference type="GO" id="GO:0016853">
    <property type="term" value="F:isomerase activity"/>
    <property type="evidence" value="ECO:0007669"/>
    <property type="project" value="UniProtKB-KW"/>
</dbReference>